<comment type="caution">
    <text evidence="1">The sequence shown here is derived from an EMBL/GenBank/DDBJ whole genome shotgun (WGS) entry which is preliminary data.</text>
</comment>
<dbReference type="EMBL" id="NKHF01000015">
    <property type="protein sequence ID" value="PCK33130.1"/>
    <property type="molecule type" value="Genomic_DNA"/>
</dbReference>
<dbReference type="AlphaFoldDB" id="A0A2A5JUP9"/>
<name>A0A2A5JUP9_PSEO7</name>
<evidence type="ECO:0000313" key="2">
    <source>
        <dbReference type="Proteomes" id="UP000228621"/>
    </source>
</evidence>
<reference evidence="2" key="1">
    <citation type="journal article" date="2019" name="Genome Announc.">
        <title>Draft Genome Sequence of Pseudoalteromonas piscicida Strain 36Y ROTHPW, an Hypersaline Seawater Isolate from the South Coast of Sonora, Mexico.</title>
        <authorList>
            <person name="Sanchez-Diaz R."/>
            <person name="Molina-Garza Z.J."/>
            <person name="Cruz-Suarez L.E."/>
            <person name="Selvin J."/>
            <person name="Kiran G.S."/>
            <person name="Ibarra-Gamez J.C."/>
            <person name="Gomez-Gil B."/>
            <person name="Galaviz-Silva L."/>
        </authorList>
    </citation>
    <scope>NUCLEOTIDE SEQUENCE [LARGE SCALE GENOMIC DNA]</scope>
    <source>
        <strain evidence="2">36Y_RITHPW</strain>
    </source>
</reference>
<proteinExistence type="predicted"/>
<keyword evidence="2" id="KW-1185">Reference proteome</keyword>
<organism evidence="1 2">
    <name type="scientific">Pseudoalteromonas piscicida</name>
    <dbReference type="NCBI Taxonomy" id="43662"/>
    <lineage>
        <taxon>Bacteria</taxon>
        <taxon>Pseudomonadati</taxon>
        <taxon>Pseudomonadota</taxon>
        <taxon>Gammaproteobacteria</taxon>
        <taxon>Alteromonadales</taxon>
        <taxon>Pseudoalteromonadaceae</taxon>
        <taxon>Pseudoalteromonas</taxon>
    </lineage>
</organism>
<evidence type="ECO:0000313" key="1">
    <source>
        <dbReference type="EMBL" id="PCK33130.1"/>
    </source>
</evidence>
<dbReference type="RefSeq" id="WP_099640751.1">
    <property type="nucleotide sequence ID" value="NZ_JAQPZX010000010.1"/>
</dbReference>
<sequence length="104" mass="11273">MEIKTLKIGDDELINVPADEKTLADLGVASADIPSILAEAKQAQLLAQCMHARSFSYQSESDGLAFDYLAAIAEFGENSEAAQAAKTAWLQARSTIKNRYPKPE</sequence>
<dbReference type="OrthoDB" id="6293622at2"/>
<accession>A0A2A5JUP9</accession>
<protein>
    <submittedName>
        <fullName evidence="1">Uncharacterized protein</fullName>
    </submittedName>
</protein>
<dbReference type="Proteomes" id="UP000228621">
    <property type="component" value="Unassembled WGS sequence"/>
</dbReference>
<gene>
    <name evidence="1" type="ORF">CEX98_03545</name>
</gene>